<evidence type="ECO:0000256" key="2">
    <source>
        <dbReference type="ARBA" id="ARBA00004696"/>
    </source>
</evidence>
<comment type="similarity">
    <text evidence="3 9">Belongs to the TrpC family.</text>
</comment>
<keyword evidence="5 9" id="KW-0210">Decarboxylase</keyword>
<dbReference type="PANTHER" id="PTHR22854:SF2">
    <property type="entry name" value="INDOLE-3-GLYCEROL-PHOSPHATE SYNTHASE"/>
    <property type="match status" value="1"/>
</dbReference>
<dbReference type="OrthoDB" id="9804217at2"/>
<name>A0A4Q8L2I4_9STRE</name>
<dbReference type="PROSITE" id="PS00614">
    <property type="entry name" value="IGPS"/>
    <property type="match status" value="1"/>
</dbReference>
<evidence type="ECO:0000256" key="4">
    <source>
        <dbReference type="ARBA" id="ARBA00022605"/>
    </source>
</evidence>
<reference evidence="11 12" key="1">
    <citation type="submission" date="2019-02" db="EMBL/GenBank/DDBJ databases">
        <title>First genome of the species Streptococcus parasuis.</title>
        <authorList>
            <person name="Stevens M.J.A."/>
            <person name="Stephan R."/>
        </authorList>
    </citation>
    <scope>NUCLEOTIDE SEQUENCE [LARGE SCALE GENOMIC DNA]</scope>
    <source>
        <strain evidence="11 12">4253</strain>
    </source>
</reference>
<sequence length="255" mass="28223">MSQDFLQTILKQKEAEVAQLVNEPVGSVRSTYSLFDFLTKQKGQLQLITEVKKASPSMGDINLTVEITEQARQYEAAGAAMISVLTDQIFFKGDVQFLRQISDLVSIPTLAKDFIIDEKQIIRSLNAGATVILLIVAALSEDRLKELFTFATRLGLEVLVETHNLSELDIAHRIGAKIIGVNNRNLTTFEVSLQTSLDLAPHFLPDRVYVSESGIFTNEQAELLAPYFHALLVGTALMQSEDVAQKVKELSIDKG</sequence>
<dbReference type="CDD" id="cd00331">
    <property type="entry name" value="IGPS"/>
    <property type="match status" value="1"/>
</dbReference>
<dbReference type="Pfam" id="PF00218">
    <property type="entry name" value="IGPS"/>
    <property type="match status" value="1"/>
</dbReference>
<dbReference type="EMBL" id="SHGT01000010">
    <property type="protein sequence ID" value="TAA14239.1"/>
    <property type="molecule type" value="Genomic_DNA"/>
</dbReference>
<dbReference type="InterPro" id="IPR001468">
    <property type="entry name" value="Indole-3-GlycerolPSynthase_CS"/>
</dbReference>
<gene>
    <name evidence="9 11" type="primary">trpC</name>
    <name evidence="11" type="ORF">EXW74_02970</name>
</gene>
<dbReference type="InterPro" id="IPR045186">
    <property type="entry name" value="Indole-3-glycerol_P_synth"/>
</dbReference>
<evidence type="ECO:0000256" key="9">
    <source>
        <dbReference type="HAMAP-Rule" id="MF_00134"/>
    </source>
</evidence>
<dbReference type="SUPFAM" id="SSF51366">
    <property type="entry name" value="Ribulose-phoshate binding barrel"/>
    <property type="match status" value="1"/>
</dbReference>
<comment type="pathway">
    <text evidence="2 9">Amino-acid biosynthesis; L-tryptophan biosynthesis; L-tryptophan from chorismate: step 4/5.</text>
</comment>
<keyword evidence="6 9" id="KW-0822">Tryptophan biosynthesis</keyword>
<dbReference type="GO" id="GO:0004425">
    <property type="term" value="F:indole-3-glycerol-phosphate synthase activity"/>
    <property type="evidence" value="ECO:0007669"/>
    <property type="project" value="UniProtKB-UniRule"/>
</dbReference>
<dbReference type="HAMAP" id="MF_00134_B">
    <property type="entry name" value="IGPS_B"/>
    <property type="match status" value="1"/>
</dbReference>
<evidence type="ECO:0000313" key="12">
    <source>
        <dbReference type="Proteomes" id="UP000291525"/>
    </source>
</evidence>
<dbReference type="FunFam" id="3.20.20.70:FF:000024">
    <property type="entry name" value="Indole-3-glycerol phosphate synthase"/>
    <property type="match status" value="1"/>
</dbReference>
<keyword evidence="8 9" id="KW-0456">Lyase</keyword>
<evidence type="ECO:0000256" key="6">
    <source>
        <dbReference type="ARBA" id="ARBA00022822"/>
    </source>
</evidence>
<comment type="caution">
    <text evidence="11">The sequence shown here is derived from an EMBL/GenBank/DDBJ whole genome shotgun (WGS) entry which is preliminary data.</text>
</comment>
<feature type="domain" description="Indole-3-glycerol phosphate synthase" evidence="10">
    <location>
        <begin position="6"/>
        <end position="250"/>
    </location>
</feature>
<dbReference type="GO" id="GO:0000162">
    <property type="term" value="P:L-tryptophan biosynthetic process"/>
    <property type="evidence" value="ECO:0007669"/>
    <property type="project" value="UniProtKB-UniRule"/>
</dbReference>
<evidence type="ECO:0000256" key="3">
    <source>
        <dbReference type="ARBA" id="ARBA00008737"/>
    </source>
</evidence>
<dbReference type="InterPro" id="IPR011060">
    <property type="entry name" value="RibuloseP-bd_barrel"/>
</dbReference>
<evidence type="ECO:0000313" key="11">
    <source>
        <dbReference type="EMBL" id="TAA14239.1"/>
    </source>
</evidence>
<evidence type="ECO:0000256" key="7">
    <source>
        <dbReference type="ARBA" id="ARBA00023141"/>
    </source>
</evidence>
<evidence type="ECO:0000256" key="1">
    <source>
        <dbReference type="ARBA" id="ARBA00001633"/>
    </source>
</evidence>
<dbReference type="InterPro" id="IPR013785">
    <property type="entry name" value="Aldolase_TIM"/>
</dbReference>
<evidence type="ECO:0000256" key="5">
    <source>
        <dbReference type="ARBA" id="ARBA00022793"/>
    </source>
</evidence>
<keyword evidence="7 9" id="KW-0057">Aromatic amino acid biosynthesis</keyword>
<dbReference type="PANTHER" id="PTHR22854">
    <property type="entry name" value="TRYPTOPHAN BIOSYNTHESIS PROTEIN"/>
    <property type="match status" value="1"/>
</dbReference>
<proteinExistence type="inferred from homology"/>
<evidence type="ECO:0000256" key="8">
    <source>
        <dbReference type="ARBA" id="ARBA00023239"/>
    </source>
</evidence>
<dbReference type="Gene3D" id="3.20.20.70">
    <property type="entry name" value="Aldolase class I"/>
    <property type="match status" value="1"/>
</dbReference>
<dbReference type="GO" id="GO:0004640">
    <property type="term" value="F:phosphoribosylanthranilate isomerase activity"/>
    <property type="evidence" value="ECO:0007669"/>
    <property type="project" value="TreeGrafter"/>
</dbReference>
<dbReference type="RefSeq" id="WP_130554645.1">
    <property type="nucleotide sequence ID" value="NZ_SHGT01000010.1"/>
</dbReference>
<accession>A0A4Q8L2I4</accession>
<dbReference type="Proteomes" id="UP000291525">
    <property type="component" value="Unassembled WGS sequence"/>
</dbReference>
<protein>
    <recommendedName>
        <fullName evidence="9">Indole-3-glycerol phosphate synthase</fullName>
        <shortName evidence="9">IGPS</shortName>
        <ecNumber evidence="9">4.1.1.48</ecNumber>
    </recommendedName>
</protein>
<comment type="catalytic activity">
    <reaction evidence="1 9">
        <text>1-(2-carboxyphenylamino)-1-deoxy-D-ribulose 5-phosphate + H(+) = (1S,2R)-1-C-(indol-3-yl)glycerol 3-phosphate + CO2 + H2O</text>
        <dbReference type="Rhea" id="RHEA:23476"/>
        <dbReference type="ChEBI" id="CHEBI:15377"/>
        <dbReference type="ChEBI" id="CHEBI:15378"/>
        <dbReference type="ChEBI" id="CHEBI:16526"/>
        <dbReference type="ChEBI" id="CHEBI:58613"/>
        <dbReference type="ChEBI" id="CHEBI:58866"/>
        <dbReference type="EC" id="4.1.1.48"/>
    </reaction>
</comment>
<dbReference type="EC" id="4.1.1.48" evidence="9"/>
<dbReference type="NCBIfam" id="NF001371">
    <property type="entry name" value="PRK00278.1-3"/>
    <property type="match status" value="1"/>
</dbReference>
<evidence type="ECO:0000259" key="10">
    <source>
        <dbReference type="Pfam" id="PF00218"/>
    </source>
</evidence>
<dbReference type="AlphaFoldDB" id="A0A4Q8L2I4"/>
<dbReference type="UniPathway" id="UPA00035">
    <property type="reaction ID" value="UER00043"/>
</dbReference>
<dbReference type="InterPro" id="IPR013798">
    <property type="entry name" value="Indole-3-glycerol_P_synth_dom"/>
</dbReference>
<organism evidence="11 12">
    <name type="scientific">Streptococcus parasuis</name>
    <dbReference type="NCBI Taxonomy" id="1501662"/>
    <lineage>
        <taxon>Bacteria</taxon>
        <taxon>Bacillati</taxon>
        <taxon>Bacillota</taxon>
        <taxon>Bacilli</taxon>
        <taxon>Lactobacillales</taxon>
        <taxon>Streptococcaceae</taxon>
        <taxon>Streptococcus</taxon>
    </lineage>
</organism>
<keyword evidence="4 9" id="KW-0028">Amino-acid biosynthesis</keyword>